<dbReference type="PANTHER" id="PTHR43531:SF11">
    <property type="entry name" value="METHYL-ACCEPTING CHEMOTAXIS PROTEIN 3"/>
    <property type="match status" value="1"/>
</dbReference>
<reference evidence="7" key="1">
    <citation type="submission" date="2012-11" db="EMBL/GenBank/DDBJ databases">
        <authorList>
            <person name="Lucero-Rivera Y.E."/>
            <person name="Tovar-Ramirez D."/>
        </authorList>
    </citation>
    <scope>NUCLEOTIDE SEQUENCE [LARGE SCALE GENOMIC DNA]</scope>
    <source>
        <strain evidence="7">Araruama</strain>
    </source>
</reference>
<dbReference type="GO" id="GO:0004888">
    <property type="term" value="F:transmembrane signaling receptor activity"/>
    <property type="evidence" value="ECO:0007669"/>
    <property type="project" value="InterPro"/>
</dbReference>
<protein>
    <recommendedName>
        <fullName evidence="5">Methyl-accepting transducer domain-containing protein</fullName>
    </recommendedName>
</protein>
<dbReference type="InterPro" id="IPR004090">
    <property type="entry name" value="Chemotax_Me-accpt_rcpt"/>
</dbReference>
<dbReference type="Pfam" id="PF00015">
    <property type="entry name" value="MCPsignal"/>
    <property type="match status" value="1"/>
</dbReference>
<evidence type="ECO:0000256" key="3">
    <source>
        <dbReference type="PROSITE-ProRule" id="PRU00284"/>
    </source>
</evidence>
<dbReference type="SUPFAM" id="SSF58104">
    <property type="entry name" value="Methyl-accepting chemotaxis protein (MCP) signaling domain"/>
    <property type="match status" value="1"/>
</dbReference>
<comment type="similarity">
    <text evidence="2">Belongs to the methyl-accepting chemotaxis (MCP) protein family.</text>
</comment>
<dbReference type="InterPro" id="IPR004089">
    <property type="entry name" value="MCPsignal_dom"/>
</dbReference>
<dbReference type="Proteomes" id="UP000189670">
    <property type="component" value="Unassembled WGS sequence"/>
</dbReference>
<dbReference type="GO" id="GO:0006935">
    <property type="term" value="P:chemotaxis"/>
    <property type="evidence" value="ECO:0007669"/>
    <property type="project" value="UniProtKB-KW"/>
</dbReference>
<dbReference type="GO" id="GO:0016020">
    <property type="term" value="C:membrane"/>
    <property type="evidence" value="ECO:0007669"/>
    <property type="project" value="InterPro"/>
</dbReference>
<feature type="domain" description="Methyl-accepting transducer" evidence="5">
    <location>
        <begin position="1"/>
        <end position="152"/>
    </location>
</feature>
<evidence type="ECO:0000259" key="5">
    <source>
        <dbReference type="PROSITE" id="PS50111"/>
    </source>
</evidence>
<comment type="caution">
    <text evidence="6">The sequence shown here is derived from an EMBL/GenBank/DDBJ whole genome shotgun (WGS) entry which is preliminary data.</text>
</comment>
<evidence type="ECO:0000256" key="2">
    <source>
        <dbReference type="ARBA" id="ARBA00029447"/>
    </source>
</evidence>
<dbReference type="SMART" id="SM00283">
    <property type="entry name" value="MA"/>
    <property type="match status" value="1"/>
</dbReference>
<dbReference type="EMBL" id="ATBP01000545">
    <property type="protein sequence ID" value="ETR69842.1"/>
    <property type="molecule type" value="Genomic_DNA"/>
</dbReference>
<dbReference type="PROSITE" id="PS50111">
    <property type="entry name" value="CHEMOTAXIS_TRANSDUC_2"/>
    <property type="match status" value="1"/>
</dbReference>
<evidence type="ECO:0000313" key="7">
    <source>
        <dbReference type="Proteomes" id="UP000189670"/>
    </source>
</evidence>
<dbReference type="GO" id="GO:0007165">
    <property type="term" value="P:signal transduction"/>
    <property type="evidence" value="ECO:0007669"/>
    <property type="project" value="UniProtKB-KW"/>
</dbReference>
<dbReference type="InterPro" id="IPR051310">
    <property type="entry name" value="MCP_chemotaxis"/>
</dbReference>
<evidence type="ECO:0000313" key="6">
    <source>
        <dbReference type="EMBL" id="ETR69842.1"/>
    </source>
</evidence>
<dbReference type="AlphaFoldDB" id="A0A1V1P4L4"/>
<keyword evidence="1" id="KW-0145">Chemotaxis</keyword>
<organism evidence="6 7">
    <name type="scientific">Candidatus Magnetoglobus multicellularis str. Araruama</name>
    <dbReference type="NCBI Taxonomy" id="890399"/>
    <lineage>
        <taxon>Bacteria</taxon>
        <taxon>Pseudomonadati</taxon>
        <taxon>Thermodesulfobacteriota</taxon>
        <taxon>Desulfobacteria</taxon>
        <taxon>Desulfobacterales</taxon>
        <taxon>Desulfobacteraceae</taxon>
        <taxon>Candidatus Magnetoglobus</taxon>
    </lineage>
</organism>
<feature type="region of interest" description="Disordered" evidence="4">
    <location>
        <begin position="170"/>
        <end position="204"/>
    </location>
</feature>
<dbReference type="PANTHER" id="PTHR43531">
    <property type="entry name" value="PROTEIN ICFG"/>
    <property type="match status" value="1"/>
</dbReference>
<evidence type="ECO:0000256" key="1">
    <source>
        <dbReference type="ARBA" id="ARBA00022500"/>
    </source>
</evidence>
<gene>
    <name evidence="6" type="ORF">OMM_03660</name>
</gene>
<sequence length="204" mass="22128">MRALTDSMKEISKTSEETVKVIKTIDDISFQTNILSLNASIEAATAGEAGSGFAIVADEVRVLAQRSAEAAKTTEQFIVQNVSKIKHGNELVVKTSDAFTEVNTIATQVSRLVSQIAEASDMQTKGIEQINSALSQMEDVTQQNAGACDSLSEQASDLNGHVNVMLSILEGRESSDDYEDEDEDPDENEALDEADEYVDMVSYH</sequence>
<name>A0A1V1P4L4_9BACT</name>
<feature type="compositionally biased region" description="Acidic residues" evidence="4">
    <location>
        <begin position="176"/>
        <end position="198"/>
    </location>
</feature>
<accession>A0A1V1P4L4</accession>
<keyword evidence="3" id="KW-0807">Transducer</keyword>
<dbReference type="Gene3D" id="1.10.287.950">
    <property type="entry name" value="Methyl-accepting chemotaxis protein"/>
    <property type="match status" value="1"/>
</dbReference>
<proteinExistence type="inferred from homology"/>
<dbReference type="PRINTS" id="PR00260">
    <property type="entry name" value="CHEMTRNSDUCR"/>
</dbReference>
<evidence type="ECO:0000256" key="4">
    <source>
        <dbReference type="SAM" id="MobiDB-lite"/>
    </source>
</evidence>